<dbReference type="InterPro" id="IPR012337">
    <property type="entry name" value="RNaseH-like_sf"/>
</dbReference>
<evidence type="ECO:0000313" key="2">
    <source>
        <dbReference type="EnsemblMetazoa" id="Aqu2.1.20074_001"/>
    </source>
</evidence>
<dbReference type="eggNOG" id="ENOG502QSMG">
    <property type="taxonomic scope" value="Eukaryota"/>
</dbReference>
<dbReference type="InterPro" id="IPR036397">
    <property type="entry name" value="RNaseH_sf"/>
</dbReference>
<evidence type="ECO:0000259" key="1">
    <source>
        <dbReference type="PROSITE" id="PS50994"/>
    </source>
</evidence>
<dbReference type="EnsemblMetazoa" id="Aqu2.1.20074_001">
    <property type="protein sequence ID" value="Aqu2.1.20074_001"/>
    <property type="gene ID" value="Aqu2.1.20074"/>
</dbReference>
<dbReference type="InterPro" id="IPR058913">
    <property type="entry name" value="Integrase_dom_put"/>
</dbReference>
<dbReference type="OrthoDB" id="2686689at2759"/>
<dbReference type="GO" id="GO:0015074">
    <property type="term" value="P:DNA integration"/>
    <property type="evidence" value="ECO:0007669"/>
    <property type="project" value="InterPro"/>
</dbReference>
<organism evidence="2">
    <name type="scientific">Amphimedon queenslandica</name>
    <name type="common">Sponge</name>
    <dbReference type="NCBI Taxonomy" id="400682"/>
    <lineage>
        <taxon>Eukaryota</taxon>
        <taxon>Metazoa</taxon>
        <taxon>Porifera</taxon>
        <taxon>Demospongiae</taxon>
        <taxon>Heteroscleromorpha</taxon>
        <taxon>Haplosclerida</taxon>
        <taxon>Niphatidae</taxon>
        <taxon>Amphimedon</taxon>
    </lineage>
</organism>
<dbReference type="KEGG" id="aqu:109585483"/>
<dbReference type="Gene3D" id="3.30.420.10">
    <property type="entry name" value="Ribonuclease H-like superfamily/Ribonuclease H"/>
    <property type="match status" value="1"/>
</dbReference>
<dbReference type="SUPFAM" id="SSF53098">
    <property type="entry name" value="Ribonuclease H-like"/>
    <property type="match status" value="1"/>
</dbReference>
<reference evidence="3" key="1">
    <citation type="journal article" date="2010" name="Nature">
        <title>The Amphimedon queenslandica genome and the evolution of animal complexity.</title>
        <authorList>
            <person name="Srivastava M."/>
            <person name="Simakov O."/>
            <person name="Chapman J."/>
            <person name="Fahey B."/>
            <person name="Gauthier M.E."/>
            <person name="Mitros T."/>
            <person name="Richards G.S."/>
            <person name="Conaco C."/>
            <person name="Dacre M."/>
            <person name="Hellsten U."/>
            <person name="Larroux C."/>
            <person name="Putnam N.H."/>
            <person name="Stanke M."/>
            <person name="Adamska M."/>
            <person name="Darling A."/>
            <person name="Degnan S.M."/>
            <person name="Oakley T.H."/>
            <person name="Plachetzki D.C."/>
            <person name="Zhai Y."/>
            <person name="Adamski M."/>
            <person name="Calcino A."/>
            <person name="Cummins S.F."/>
            <person name="Goodstein D.M."/>
            <person name="Harris C."/>
            <person name="Jackson D.J."/>
            <person name="Leys S.P."/>
            <person name="Shu S."/>
            <person name="Woodcroft B.J."/>
            <person name="Vervoort M."/>
            <person name="Kosik K.S."/>
            <person name="Manning G."/>
            <person name="Degnan B.M."/>
            <person name="Rokhsar D.S."/>
        </authorList>
    </citation>
    <scope>NUCLEOTIDE SEQUENCE [LARGE SCALE GENOMIC DNA]</scope>
</reference>
<dbReference type="Pfam" id="PF24764">
    <property type="entry name" value="rva_4"/>
    <property type="match status" value="1"/>
</dbReference>
<feature type="domain" description="Integrase catalytic" evidence="1">
    <location>
        <begin position="180"/>
        <end position="362"/>
    </location>
</feature>
<dbReference type="Proteomes" id="UP000007879">
    <property type="component" value="Unassembled WGS sequence"/>
</dbReference>
<dbReference type="AlphaFoldDB" id="A0A1X7TXG1"/>
<sequence length="440" mass="50771">MVELVYRDLLHRDAYSAGTFDSSVLELIRQILRDLELMQSQSSLVISPTGLAASMPGSLGGRPHFDIQKDQLSSLIDSGFTVVQISEIIGVSRRTIFRRMSDFELSIRSTYSDLTDTELDYIIKQIQVEFPACGNKQMMGHLLSRGIRIQQARVRESMYRVDPEGCIDRRIGLMKRRKYKVPGPRYLYHIDGNHKLVRWRFVIHGCIDGYSRKIIYLNCANNNRSDTVLQLFINGVRENGLPLRVRGDRGGENVGVAQFMLEHPLRIGKSSFIAGKSVHNQRIERLWRDVFQQCTVLYYRLFYYMEDMGLLNVDDEFHLYCLHYVFLNRINSSLQKFCSAWNNHPLSSEGCLNPLQLWTAGLLKDNSSLLFEDDNLYGIDWNGPIPLEDDYDRLFVPRIECDIPYGVLRELPSFVPPLSHSENYGIDLYCSALDYINTHT</sequence>
<protein>
    <recommendedName>
        <fullName evidence="1">Integrase catalytic domain-containing protein</fullName>
    </recommendedName>
</protein>
<dbReference type="GO" id="GO:0003676">
    <property type="term" value="F:nucleic acid binding"/>
    <property type="evidence" value="ECO:0007669"/>
    <property type="project" value="InterPro"/>
</dbReference>
<evidence type="ECO:0000313" key="3">
    <source>
        <dbReference type="Proteomes" id="UP000007879"/>
    </source>
</evidence>
<reference evidence="2" key="2">
    <citation type="submission" date="2017-05" db="UniProtKB">
        <authorList>
            <consortium name="EnsemblMetazoa"/>
        </authorList>
    </citation>
    <scope>IDENTIFICATION</scope>
</reference>
<keyword evidence="3" id="KW-1185">Reference proteome</keyword>
<dbReference type="PROSITE" id="PS50994">
    <property type="entry name" value="INTEGRASE"/>
    <property type="match status" value="1"/>
</dbReference>
<accession>A0A1X7TXG1</accession>
<dbReference type="InterPro" id="IPR001584">
    <property type="entry name" value="Integrase_cat-core"/>
</dbReference>
<gene>
    <name evidence="2" type="primary">109585483</name>
</gene>
<dbReference type="OMA" id="RIERMWK"/>
<dbReference type="PANTHER" id="PTHR46791:SF5">
    <property type="entry name" value="CLR5 DOMAIN-CONTAINING PROTEIN-RELATED"/>
    <property type="match status" value="1"/>
</dbReference>
<name>A0A1X7TXG1_AMPQE</name>
<dbReference type="InParanoid" id="A0A1X7TXG1"/>
<proteinExistence type="predicted"/>
<dbReference type="PANTHER" id="PTHR46791">
    <property type="entry name" value="EXPRESSED PROTEIN"/>
    <property type="match status" value="1"/>
</dbReference>
<dbReference type="EnsemblMetazoa" id="XM_020001581.1">
    <property type="protein sequence ID" value="XP_019857140.1"/>
    <property type="gene ID" value="LOC109585483"/>
</dbReference>